<dbReference type="InterPro" id="IPR056565">
    <property type="entry name" value="Fn3_ATF7IP"/>
</dbReference>
<reference evidence="6" key="1">
    <citation type="submission" date="2021-06" db="EMBL/GenBank/DDBJ databases">
        <authorList>
            <consortium name="Wellcome Sanger Institute Data Sharing"/>
        </authorList>
    </citation>
    <scope>NUCLEOTIDE SEQUENCE [LARGE SCALE GENOMIC DNA]</scope>
</reference>
<dbReference type="AlphaFoldDB" id="A0A8C4T8A7"/>
<dbReference type="GO" id="GO:0003712">
    <property type="term" value="F:transcription coregulator activity"/>
    <property type="evidence" value="ECO:0007669"/>
    <property type="project" value="TreeGrafter"/>
</dbReference>
<evidence type="ECO:0000256" key="1">
    <source>
        <dbReference type="ARBA" id="ARBA00004123"/>
    </source>
</evidence>
<dbReference type="PANTHER" id="PTHR23210:SF26">
    <property type="entry name" value="ACTIVATING TRANSCRIPTION FACTOR 7-INTERACTING PROTEIN 1"/>
    <property type="match status" value="1"/>
</dbReference>
<dbReference type="GO" id="GO:0006355">
    <property type="term" value="P:regulation of DNA-templated transcription"/>
    <property type="evidence" value="ECO:0007669"/>
    <property type="project" value="TreeGrafter"/>
</dbReference>
<evidence type="ECO:0000256" key="3">
    <source>
        <dbReference type="SAM" id="MobiDB-lite"/>
    </source>
</evidence>
<keyword evidence="7" id="KW-1185">Reference proteome</keyword>
<comment type="subcellular location">
    <subcellularLocation>
        <location evidence="1">Nucleus</location>
    </subcellularLocation>
</comment>
<sequence>MENANGILRKIFKAKKTMPSCNREQFKFLISTKKKSVALQMPERVEHGSILPREKLLHDGCSHSQRFPPYFCKSHMEEPSNATDSPVAKSDFPLDKPLKSETADPLPVGRDREGNIAKGQKENSSQCEKNPQQKDIWKWSKLSSLGDKDVNCNVTCSTHGQGAIKLDMDEDDGLMPVLFKMALKHDLGDHVFDGSREAVFEHVSEYQRVQGAPHKRKSHVDASLHKRLKNSSSESCEVDALSLSSRIGKEWMVENIQKLIKHESVEIGKQFESKFEELGDRIKKMECNIKHELVIFNIQKKIDKLKRRLQSALSVQEQSAVMKTNDSSAIAVNKDSSAATSGRQMPSSTCNAEGCRYHKGYSAAKNNEKHSSCPSSIEFSDEVIFCGIVKTGASDNNQRKSACPSRNISHLAMIDLTADQPEVEYLSPLTLAAIGSAGESTFHHKGRIKSIFLIPPLPEISIPSNLPSIAAMSNLPQKMQIRIAKIKNPDAIGVLWDITKVDQNAAPMHSYHLYILYEDCNGNISPWKNIASVKALPLPAACQFTGYRSAKRICFSIIGRDVYGRFGPYSDVQSIIFKRNYQ</sequence>
<dbReference type="Pfam" id="PF16794">
    <property type="entry name" value="fn3_4"/>
    <property type="match status" value="1"/>
</dbReference>
<name>A0A8C4T8A7_ERPCA</name>
<dbReference type="InterPro" id="IPR026085">
    <property type="entry name" value="ATF7-int"/>
</dbReference>
<reference evidence="6" key="2">
    <citation type="submission" date="2025-08" db="UniProtKB">
        <authorList>
            <consortium name="Ensembl"/>
        </authorList>
    </citation>
    <scope>IDENTIFICATION</scope>
</reference>
<dbReference type="GO" id="GO:0005634">
    <property type="term" value="C:nucleus"/>
    <property type="evidence" value="ECO:0007669"/>
    <property type="project" value="UniProtKB-SubCell"/>
</dbReference>
<dbReference type="InterPro" id="IPR031870">
    <property type="entry name" value="ATF7IP_BD"/>
</dbReference>
<reference evidence="6" key="3">
    <citation type="submission" date="2025-09" db="UniProtKB">
        <authorList>
            <consortium name="Ensembl"/>
        </authorList>
    </citation>
    <scope>IDENTIFICATION</scope>
</reference>
<evidence type="ECO:0000259" key="4">
    <source>
        <dbReference type="Pfam" id="PF16788"/>
    </source>
</evidence>
<feature type="region of interest" description="Disordered" evidence="3">
    <location>
        <begin position="78"/>
        <end position="133"/>
    </location>
</feature>
<protein>
    <recommendedName>
        <fullName evidence="8">Activating transcription factor 7-interacting protein 2</fullName>
    </recommendedName>
</protein>
<proteinExistence type="predicted"/>
<dbReference type="Ensembl" id="ENSECRT00000029258.1">
    <property type="protein sequence ID" value="ENSECRP00000028648.1"/>
    <property type="gene ID" value="ENSECRG00000019398.1"/>
</dbReference>
<evidence type="ECO:0000259" key="5">
    <source>
        <dbReference type="Pfam" id="PF16794"/>
    </source>
</evidence>
<dbReference type="GO" id="GO:0005667">
    <property type="term" value="C:transcription regulator complex"/>
    <property type="evidence" value="ECO:0007669"/>
    <property type="project" value="TreeGrafter"/>
</dbReference>
<dbReference type="Proteomes" id="UP000694620">
    <property type="component" value="Chromosome 11"/>
</dbReference>
<feature type="domain" description="Activating transcription factor 7-interacting protein Fn3" evidence="5">
    <location>
        <begin position="474"/>
        <end position="574"/>
    </location>
</feature>
<dbReference type="GeneTree" id="ENSGT00530000063707"/>
<dbReference type="PANTHER" id="PTHR23210">
    <property type="entry name" value="ACTIVATING TRANSCRIPTION FACTOR 7 INTERACTING PROTEIN"/>
    <property type="match status" value="1"/>
</dbReference>
<evidence type="ECO:0000256" key="2">
    <source>
        <dbReference type="ARBA" id="ARBA00023242"/>
    </source>
</evidence>
<feature type="compositionally biased region" description="Basic and acidic residues" evidence="3">
    <location>
        <begin position="92"/>
        <end position="102"/>
    </location>
</feature>
<feature type="domain" description="ATF7-interacting protein protein binding" evidence="4">
    <location>
        <begin position="252"/>
        <end position="342"/>
    </location>
</feature>
<accession>A0A8C4T8A7</accession>
<evidence type="ECO:0008006" key="8">
    <source>
        <dbReference type="Google" id="ProtNLM"/>
    </source>
</evidence>
<evidence type="ECO:0000313" key="6">
    <source>
        <dbReference type="Ensembl" id="ENSECRP00000028648.1"/>
    </source>
</evidence>
<dbReference type="Pfam" id="PF16788">
    <property type="entry name" value="ATF7IP_BD"/>
    <property type="match status" value="1"/>
</dbReference>
<evidence type="ECO:0000313" key="7">
    <source>
        <dbReference type="Proteomes" id="UP000694620"/>
    </source>
</evidence>
<feature type="compositionally biased region" description="Basic and acidic residues" evidence="3">
    <location>
        <begin position="109"/>
        <end position="121"/>
    </location>
</feature>
<organism evidence="6 7">
    <name type="scientific">Erpetoichthys calabaricus</name>
    <name type="common">Rope fish</name>
    <name type="synonym">Calamoichthys calabaricus</name>
    <dbReference type="NCBI Taxonomy" id="27687"/>
    <lineage>
        <taxon>Eukaryota</taxon>
        <taxon>Metazoa</taxon>
        <taxon>Chordata</taxon>
        <taxon>Craniata</taxon>
        <taxon>Vertebrata</taxon>
        <taxon>Euteleostomi</taxon>
        <taxon>Actinopterygii</taxon>
        <taxon>Polypteriformes</taxon>
        <taxon>Polypteridae</taxon>
        <taxon>Erpetoichthys</taxon>
    </lineage>
</organism>
<keyword evidence="2" id="KW-0539">Nucleus</keyword>